<evidence type="ECO:0000256" key="1">
    <source>
        <dbReference type="ARBA" id="ARBA00006484"/>
    </source>
</evidence>
<dbReference type="PROSITE" id="PS00061">
    <property type="entry name" value="ADH_SHORT"/>
    <property type="match status" value="1"/>
</dbReference>
<dbReference type="PRINTS" id="PR00081">
    <property type="entry name" value="GDHRDH"/>
</dbReference>
<keyword evidence="4" id="KW-1185">Reference proteome</keyword>
<dbReference type="EMBL" id="CP063169">
    <property type="protein sequence ID" value="QOR69864.1"/>
    <property type="molecule type" value="Genomic_DNA"/>
</dbReference>
<protein>
    <submittedName>
        <fullName evidence="3">SDR family oxidoreductase</fullName>
    </submittedName>
</protein>
<organism evidence="3 4">
    <name type="scientific">Ruania alkalisoli</name>
    <dbReference type="NCBI Taxonomy" id="2779775"/>
    <lineage>
        <taxon>Bacteria</taxon>
        <taxon>Bacillati</taxon>
        <taxon>Actinomycetota</taxon>
        <taxon>Actinomycetes</taxon>
        <taxon>Micrococcales</taxon>
        <taxon>Ruaniaceae</taxon>
        <taxon>Ruania</taxon>
    </lineage>
</organism>
<gene>
    <name evidence="3" type="ORF">IM660_14560</name>
</gene>
<evidence type="ECO:0000256" key="2">
    <source>
        <dbReference type="ARBA" id="ARBA00023002"/>
    </source>
</evidence>
<dbReference type="Gene3D" id="3.40.50.720">
    <property type="entry name" value="NAD(P)-binding Rossmann-like Domain"/>
    <property type="match status" value="1"/>
</dbReference>
<accession>A0A7M1SS92</accession>
<dbReference type="PANTHER" id="PTHR42760:SF133">
    <property type="entry name" value="3-OXOACYL-[ACYL-CARRIER-PROTEIN] REDUCTASE"/>
    <property type="match status" value="1"/>
</dbReference>
<evidence type="ECO:0000313" key="4">
    <source>
        <dbReference type="Proteomes" id="UP000593758"/>
    </source>
</evidence>
<dbReference type="Proteomes" id="UP000593758">
    <property type="component" value="Chromosome"/>
</dbReference>
<name>A0A7M1SS92_9MICO</name>
<reference evidence="3 4" key="1">
    <citation type="submission" date="2020-10" db="EMBL/GenBank/DDBJ databases">
        <title>Haloactinobacterium sp. RN3S43, a bacterium isolated from saline soil.</title>
        <authorList>
            <person name="Sun J.-Q."/>
        </authorList>
    </citation>
    <scope>NUCLEOTIDE SEQUENCE [LARGE SCALE GENOMIC DNA]</scope>
    <source>
        <strain evidence="3 4">RN3S43</strain>
    </source>
</reference>
<dbReference type="FunFam" id="3.40.50.720:FF:000084">
    <property type="entry name" value="Short-chain dehydrogenase reductase"/>
    <property type="match status" value="1"/>
</dbReference>
<dbReference type="PRINTS" id="PR00080">
    <property type="entry name" value="SDRFAMILY"/>
</dbReference>
<dbReference type="KEGG" id="halt:IM660_14560"/>
<dbReference type="GO" id="GO:0016616">
    <property type="term" value="F:oxidoreductase activity, acting on the CH-OH group of donors, NAD or NADP as acceptor"/>
    <property type="evidence" value="ECO:0007669"/>
    <property type="project" value="TreeGrafter"/>
</dbReference>
<dbReference type="PANTHER" id="PTHR42760">
    <property type="entry name" value="SHORT-CHAIN DEHYDROGENASES/REDUCTASES FAMILY MEMBER"/>
    <property type="match status" value="1"/>
</dbReference>
<comment type="similarity">
    <text evidence="1">Belongs to the short-chain dehydrogenases/reductases (SDR) family.</text>
</comment>
<proteinExistence type="inferred from homology"/>
<evidence type="ECO:0000313" key="3">
    <source>
        <dbReference type="EMBL" id="QOR69864.1"/>
    </source>
</evidence>
<sequence>MSPSRVESEVPVAVVTGGSRGIGAECARVLHADGMRVVIADVLEGKGQALADELGAGAVFNHLDVADESSWKKLVRGVISTLGAVDILVNNAGVANMSSVEDFTIAKWNAVLSVNLTGAFLGCRAVVPGMKQRGSGSIVNISSVDGMRGSPGVHAYTASKWGVRGLTKSLAVELGPHGIRVNSVHPGYVPTRMTSRMDPDRLDIPLGRGGTATEVAATVAFLASEASSFTTGAEFVVDGGMIAGIPRR</sequence>
<dbReference type="InterPro" id="IPR020904">
    <property type="entry name" value="Sc_DH/Rdtase_CS"/>
</dbReference>
<dbReference type="AlphaFoldDB" id="A0A7M1SS92"/>
<dbReference type="Pfam" id="PF13561">
    <property type="entry name" value="adh_short_C2"/>
    <property type="match status" value="1"/>
</dbReference>
<dbReference type="InterPro" id="IPR036291">
    <property type="entry name" value="NAD(P)-bd_dom_sf"/>
</dbReference>
<dbReference type="NCBIfam" id="NF005559">
    <property type="entry name" value="PRK07231.1"/>
    <property type="match status" value="1"/>
</dbReference>
<keyword evidence="2" id="KW-0560">Oxidoreductase</keyword>
<dbReference type="InterPro" id="IPR002347">
    <property type="entry name" value="SDR_fam"/>
</dbReference>
<dbReference type="SUPFAM" id="SSF51735">
    <property type="entry name" value="NAD(P)-binding Rossmann-fold domains"/>
    <property type="match status" value="1"/>
</dbReference>